<keyword evidence="2" id="KW-1185">Reference proteome</keyword>
<dbReference type="Proteomes" id="UP000315295">
    <property type="component" value="Unassembled WGS sequence"/>
</dbReference>
<accession>A0A540MV22</accession>
<sequence>MAFSGLGVGIFLPSNGRISPTAPATRMKAREPTLHLSASSSLCSVSRIHTYNLRIWWEIEEVELRLSLTCWRVELTEEWTLFEF</sequence>
<evidence type="ECO:0000313" key="2">
    <source>
        <dbReference type="Proteomes" id="UP000315295"/>
    </source>
</evidence>
<proteinExistence type="predicted"/>
<comment type="caution">
    <text evidence="1">The sequence shown here is derived from an EMBL/GenBank/DDBJ whole genome shotgun (WGS) entry which is preliminary data.</text>
</comment>
<gene>
    <name evidence="1" type="ORF">C1H46_011724</name>
</gene>
<name>A0A540MV22_MALBA</name>
<organism evidence="1 2">
    <name type="scientific">Malus baccata</name>
    <name type="common">Siberian crab apple</name>
    <name type="synonym">Pyrus baccata</name>
    <dbReference type="NCBI Taxonomy" id="106549"/>
    <lineage>
        <taxon>Eukaryota</taxon>
        <taxon>Viridiplantae</taxon>
        <taxon>Streptophyta</taxon>
        <taxon>Embryophyta</taxon>
        <taxon>Tracheophyta</taxon>
        <taxon>Spermatophyta</taxon>
        <taxon>Magnoliopsida</taxon>
        <taxon>eudicotyledons</taxon>
        <taxon>Gunneridae</taxon>
        <taxon>Pentapetalae</taxon>
        <taxon>rosids</taxon>
        <taxon>fabids</taxon>
        <taxon>Rosales</taxon>
        <taxon>Rosaceae</taxon>
        <taxon>Amygdaloideae</taxon>
        <taxon>Maleae</taxon>
        <taxon>Malus</taxon>
    </lineage>
</organism>
<dbReference type="EMBL" id="VIEB01000171">
    <property type="protein sequence ID" value="TQE02655.1"/>
    <property type="molecule type" value="Genomic_DNA"/>
</dbReference>
<protein>
    <submittedName>
        <fullName evidence="1">Uncharacterized protein</fullName>
    </submittedName>
</protein>
<reference evidence="1 2" key="1">
    <citation type="journal article" date="2019" name="G3 (Bethesda)">
        <title>Sequencing of a Wild Apple (Malus baccata) Genome Unravels the Differences Between Cultivated and Wild Apple Species Regarding Disease Resistance and Cold Tolerance.</title>
        <authorList>
            <person name="Chen X."/>
        </authorList>
    </citation>
    <scope>NUCLEOTIDE SEQUENCE [LARGE SCALE GENOMIC DNA]</scope>
    <source>
        <strain evidence="2">cv. Shandingzi</strain>
        <tissue evidence="1">Leaves</tissue>
    </source>
</reference>
<dbReference type="AlphaFoldDB" id="A0A540MV22"/>
<evidence type="ECO:0000313" key="1">
    <source>
        <dbReference type="EMBL" id="TQE02655.1"/>
    </source>
</evidence>